<evidence type="ECO:0000256" key="4">
    <source>
        <dbReference type="ARBA" id="ARBA00022989"/>
    </source>
</evidence>
<evidence type="ECO:0000313" key="8">
    <source>
        <dbReference type="Proteomes" id="UP001373496"/>
    </source>
</evidence>
<sequence>MDLALWTVVGLIALALLFDYTNGFHDAANSIATVVATRVLAPRWAVLWAAGWNLVAFFFVGTAVANTVGQTVDSSYFGPAVVFSALLGAIVWNFTSWHLGLPTSSSHALVGGLVGAGLAAGGLAAIKGGSVEKTALFIVISPVAGLLLGGLAMTLLRLALRRADVPATEKRFRVLQLASSAAVSLAHGGNDAQKTMGVIAALLVSGGYLTAGEDGTLPIPLWVVLVAYAAIAAGTLSGGWRIVRTMGSNITQLRPVSGFAAETAAAIAIFGSTALGAPVSTTHTVAGAITGVGATNRGATVHWRVFGRLTIAWVVTMPAAGVVAAVSYWVTTGLPHPVSAVVVTLVLLVLVAGLVVALRAAPKAADVRPDPEEETVVPMRTGAGSVIDSRGVPASAEVLARGGDLDEAEAAVRRERIRPL</sequence>
<keyword evidence="6" id="KW-0592">Phosphate transport</keyword>
<keyword evidence="4 6" id="KW-1133">Transmembrane helix</keyword>
<feature type="transmembrane region" description="Helical" evidence="6">
    <location>
        <begin position="311"/>
        <end position="331"/>
    </location>
</feature>
<dbReference type="PANTHER" id="PTHR11101">
    <property type="entry name" value="PHOSPHATE TRANSPORTER"/>
    <property type="match status" value="1"/>
</dbReference>
<feature type="transmembrane region" description="Helical" evidence="6">
    <location>
        <begin position="46"/>
        <end position="64"/>
    </location>
</feature>
<reference evidence="7 8" key="1">
    <citation type="submission" date="2024-03" db="EMBL/GenBank/DDBJ databases">
        <title>Draft genome sequence of Klenkia terrae.</title>
        <authorList>
            <person name="Duangmal K."/>
            <person name="Chantavorakit T."/>
        </authorList>
    </citation>
    <scope>NUCLEOTIDE SEQUENCE [LARGE SCALE GENOMIC DNA]</scope>
    <source>
        <strain evidence="7 8">JCM 17786</strain>
    </source>
</reference>
<feature type="transmembrane region" description="Helical" evidence="6">
    <location>
        <begin position="135"/>
        <end position="156"/>
    </location>
</feature>
<dbReference type="PANTHER" id="PTHR11101:SF80">
    <property type="entry name" value="PHOSPHATE TRANSPORTER"/>
    <property type="match status" value="1"/>
</dbReference>
<proteinExistence type="inferred from homology"/>
<evidence type="ECO:0000256" key="3">
    <source>
        <dbReference type="ARBA" id="ARBA00022692"/>
    </source>
</evidence>
<keyword evidence="2 6" id="KW-0813">Transport</keyword>
<keyword evidence="5 6" id="KW-0472">Membrane</keyword>
<feature type="transmembrane region" description="Helical" evidence="6">
    <location>
        <begin position="219"/>
        <end position="243"/>
    </location>
</feature>
<accession>A0ABU8E538</accession>
<feature type="transmembrane region" description="Helical" evidence="6">
    <location>
        <begin position="76"/>
        <end position="95"/>
    </location>
</feature>
<feature type="transmembrane region" description="Helical" evidence="6">
    <location>
        <begin position="337"/>
        <end position="358"/>
    </location>
</feature>
<evidence type="ECO:0000313" key="7">
    <source>
        <dbReference type="EMBL" id="MEI4278767.1"/>
    </source>
</evidence>
<comment type="caution">
    <text evidence="7">The sequence shown here is derived from an EMBL/GenBank/DDBJ whole genome shotgun (WGS) entry which is preliminary data.</text>
</comment>
<evidence type="ECO:0000256" key="1">
    <source>
        <dbReference type="ARBA" id="ARBA00004141"/>
    </source>
</evidence>
<evidence type="ECO:0000256" key="6">
    <source>
        <dbReference type="RuleBase" id="RU363058"/>
    </source>
</evidence>
<gene>
    <name evidence="7" type="ORF">UXQ13_09850</name>
</gene>
<protein>
    <recommendedName>
        <fullName evidence="6">Phosphate transporter</fullName>
    </recommendedName>
</protein>
<keyword evidence="3 6" id="KW-0812">Transmembrane</keyword>
<dbReference type="Pfam" id="PF01384">
    <property type="entry name" value="PHO4"/>
    <property type="match status" value="2"/>
</dbReference>
<feature type="transmembrane region" description="Helical" evidence="6">
    <location>
        <begin position="107"/>
        <end position="126"/>
    </location>
</feature>
<keyword evidence="8" id="KW-1185">Reference proteome</keyword>
<organism evidence="7 8">
    <name type="scientific">Klenkia terrae</name>
    <dbReference type="NCBI Taxonomy" id="1052259"/>
    <lineage>
        <taxon>Bacteria</taxon>
        <taxon>Bacillati</taxon>
        <taxon>Actinomycetota</taxon>
        <taxon>Actinomycetes</taxon>
        <taxon>Geodermatophilales</taxon>
        <taxon>Geodermatophilaceae</taxon>
        <taxon>Klenkia</taxon>
    </lineage>
</organism>
<dbReference type="RefSeq" id="WP_225235856.1">
    <property type="nucleotide sequence ID" value="NZ_JBAPLV010000009.1"/>
</dbReference>
<comment type="similarity">
    <text evidence="6">Belongs to the inorganic phosphate transporter (PiT) (TC 2.A.20) family.</text>
</comment>
<evidence type="ECO:0000256" key="2">
    <source>
        <dbReference type="ARBA" id="ARBA00022448"/>
    </source>
</evidence>
<dbReference type="Proteomes" id="UP001373496">
    <property type="component" value="Unassembled WGS sequence"/>
</dbReference>
<name>A0ABU8E538_9ACTN</name>
<evidence type="ECO:0000256" key="5">
    <source>
        <dbReference type="ARBA" id="ARBA00023136"/>
    </source>
</evidence>
<dbReference type="InterPro" id="IPR001204">
    <property type="entry name" value="Phos_transporter"/>
</dbReference>
<dbReference type="EMBL" id="JBAPLV010000009">
    <property type="protein sequence ID" value="MEI4278767.1"/>
    <property type="molecule type" value="Genomic_DNA"/>
</dbReference>
<comment type="subcellular location">
    <subcellularLocation>
        <location evidence="1 6">Membrane</location>
        <topology evidence="1 6">Multi-pass membrane protein</topology>
    </subcellularLocation>
</comment>